<comment type="caution">
    <text evidence="2">The sequence shown here is derived from an EMBL/GenBank/DDBJ whole genome shotgun (WGS) entry which is preliminary data.</text>
</comment>
<feature type="compositionally biased region" description="Basic and acidic residues" evidence="1">
    <location>
        <begin position="433"/>
        <end position="446"/>
    </location>
</feature>
<protein>
    <submittedName>
        <fullName evidence="2">Uncharacterized protein</fullName>
    </submittedName>
</protein>
<dbReference type="EMBL" id="JAPDRL010000015">
    <property type="protein sequence ID" value="KAJ9667048.1"/>
    <property type="molecule type" value="Genomic_DNA"/>
</dbReference>
<dbReference type="Pfam" id="PF08297">
    <property type="entry name" value="U3_snoRNA_assoc"/>
    <property type="match status" value="1"/>
</dbReference>
<feature type="compositionally biased region" description="Gly residues" evidence="1">
    <location>
        <begin position="482"/>
        <end position="492"/>
    </location>
</feature>
<feature type="compositionally biased region" description="Polar residues" evidence="1">
    <location>
        <begin position="165"/>
        <end position="178"/>
    </location>
</feature>
<evidence type="ECO:0000256" key="1">
    <source>
        <dbReference type="SAM" id="MobiDB-lite"/>
    </source>
</evidence>
<accession>A0ABQ9NYK7</accession>
<feature type="compositionally biased region" description="Pro residues" evidence="1">
    <location>
        <begin position="410"/>
        <end position="419"/>
    </location>
</feature>
<feature type="compositionally biased region" description="Basic and acidic residues" evidence="1">
    <location>
        <begin position="73"/>
        <end position="87"/>
    </location>
</feature>
<proteinExistence type="predicted"/>
<feature type="region of interest" description="Disordered" evidence="1">
    <location>
        <begin position="406"/>
        <end position="446"/>
    </location>
</feature>
<reference evidence="2" key="1">
    <citation type="submission" date="2022-10" db="EMBL/GenBank/DDBJ databases">
        <title>Culturing micro-colonial fungi from biological soil crusts in the Mojave desert and describing Neophaeococcomyces mojavensis, and introducing the new genera and species Taxawa tesnikishii.</title>
        <authorList>
            <person name="Kurbessoian T."/>
            <person name="Stajich J.E."/>
        </authorList>
    </citation>
    <scope>NUCLEOTIDE SEQUENCE</scope>
    <source>
        <strain evidence="2">TK_1</strain>
    </source>
</reference>
<name>A0ABQ9NYK7_9PEZI</name>
<feature type="region of interest" description="Disordered" evidence="1">
    <location>
        <begin position="1"/>
        <end position="381"/>
    </location>
</feature>
<feature type="compositionally biased region" description="Basic residues" evidence="1">
    <location>
        <begin position="55"/>
        <end position="67"/>
    </location>
</feature>
<feature type="compositionally biased region" description="Polar residues" evidence="1">
    <location>
        <begin position="203"/>
        <end position="240"/>
    </location>
</feature>
<organism evidence="2 3">
    <name type="scientific">Coniosporium apollinis</name>
    <dbReference type="NCBI Taxonomy" id="61459"/>
    <lineage>
        <taxon>Eukaryota</taxon>
        <taxon>Fungi</taxon>
        <taxon>Dikarya</taxon>
        <taxon>Ascomycota</taxon>
        <taxon>Pezizomycotina</taxon>
        <taxon>Dothideomycetes</taxon>
        <taxon>Dothideomycetes incertae sedis</taxon>
        <taxon>Coniosporium</taxon>
    </lineage>
</organism>
<feature type="compositionally biased region" description="Basic and acidic residues" evidence="1">
    <location>
        <begin position="321"/>
        <end position="369"/>
    </location>
</feature>
<sequence>MVTTRRGLDTGSPAASTSANKPLPATDGPTIEITARTAAPKRKVELSAATPNGAVKRRKVHKIHARAKSNGAVHEKQTSSVEEDKSNESASVDGSPVEDGTAADTSNAIRVRPKSPEIVIEATARREEHPEAAQIPSTASASTPEQEPMYEHLATPATVSVYATPATTLRTTQKSPASRTPVPEVPSSTMDSEMTEEAPTPQPTKSRNTFRQPTTSSTISRTSALPKASTENTTLNNTPRAGSPSPSEPIPKPSHTTPAPLPKSTHIRFGSADPPPPTAFLEIPSSSSQPSNADLSANSDGASDDEAPETITTASALAAARAREDEAARAQEQRKEAERKRRRERDEKLRKQAEKKERRRERGERERAKTAAVLEEDVAAPAADDAATALDLNNLPALLPDALLAAAPEVRPPTPPPPSATQAVAKKPKQHHRFLDADEKPQKDLKRGPVNVRVLQQTNKLLAPKASANSRNLREAWLKGRTGLGRGSGKGMVGAKMERRAKKGGFLVG</sequence>
<feature type="region of interest" description="Disordered" evidence="1">
    <location>
        <begin position="481"/>
        <end position="509"/>
    </location>
</feature>
<dbReference type="Proteomes" id="UP001172684">
    <property type="component" value="Unassembled WGS sequence"/>
</dbReference>
<feature type="compositionally biased region" description="Polar residues" evidence="1">
    <location>
        <begin position="284"/>
        <end position="301"/>
    </location>
</feature>
<evidence type="ECO:0000313" key="2">
    <source>
        <dbReference type="EMBL" id="KAJ9667048.1"/>
    </source>
</evidence>
<gene>
    <name evidence="2" type="ORF">H2201_002883</name>
</gene>
<evidence type="ECO:0000313" key="3">
    <source>
        <dbReference type="Proteomes" id="UP001172684"/>
    </source>
</evidence>
<dbReference type="InterPro" id="IPR013268">
    <property type="entry name" value="UTP16"/>
</dbReference>
<feature type="compositionally biased region" description="Polar residues" evidence="1">
    <location>
        <begin position="135"/>
        <end position="145"/>
    </location>
</feature>
<keyword evidence="3" id="KW-1185">Reference proteome</keyword>